<dbReference type="InterPro" id="IPR014512">
    <property type="entry name" value="O_gly_hydro"/>
</dbReference>
<proteinExistence type="predicted"/>
<accession>A0ABX8S791</accession>
<dbReference type="InterPro" id="IPR008928">
    <property type="entry name" value="6-hairpin_glycosidase_sf"/>
</dbReference>
<protein>
    <submittedName>
        <fullName evidence="1">Fructose-bisphosphate aldolase</fullName>
    </submittedName>
</protein>
<dbReference type="InterPro" id="IPR005198">
    <property type="entry name" value="Glyco_hydro_76"/>
</dbReference>
<reference evidence="1" key="1">
    <citation type="submission" date="2021-07" db="EMBL/GenBank/DDBJ databases">
        <title>Candidatus Kaistella beijingensis sp. nov. isolated from a municipal wastewater treatment plant is involved in sludge foaming.</title>
        <authorList>
            <person name="Song Y."/>
            <person name="Liu S.-J."/>
        </authorList>
    </citation>
    <scope>NUCLEOTIDE SEQUENCE</scope>
    <source>
        <strain evidence="1">DSM 43998</strain>
    </source>
</reference>
<sequence>MPAVSPTVDLWAERADAAEAAITARHLTRLWELPGTRLAVVGWPSVRRERLFLTWHYWWQAHLIDCVVDASRRGATGVRRTRLVRLIRAHRIRNLRGWTNSYYDDMAWLGLALERAQRLHQVQNQGAIDILTGVLYDAWAPDRGGGIPWCVGSDFYNTPANGPAGILLARTGKLDRAVQMADWIDGTLRDPETGLIFDGTRPMRGPDALDREIYTYCQGVTLGLETELAIRDGAPRHAQRVHRLIRAVDEHLTDRGVVNRGGGGDGGLFSGILARQLGVVAVALPGDRDEDLRARAGAASIVLTSAEAAWANRLEVDGLPLFGSRWTDPAQLAGLDGSIAAFRRGTVRSSQIAERDLSVQLSGWMLMEAAHRVAGAGF</sequence>
<evidence type="ECO:0000313" key="2">
    <source>
        <dbReference type="Proteomes" id="UP000887023"/>
    </source>
</evidence>
<gene>
    <name evidence="1" type="ORF">KV203_17970</name>
</gene>
<dbReference type="Proteomes" id="UP000887023">
    <property type="component" value="Chromosome"/>
</dbReference>
<name>A0ABX8S791_9ACTN</name>
<dbReference type="Pfam" id="PF03663">
    <property type="entry name" value="Glyco_hydro_76"/>
    <property type="match status" value="1"/>
</dbReference>
<dbReference type="PIRSF" id="PIRSF021505">
    <property type="entry name" value="O_gly_hdrol"/>
    <property type="match status" value="1"/>
</dbReference>
<organism evidence="1 2">
    <name type="scientific">Skermania pinensis</name>
    <dbReference type="NCBI Taxonomy" id="39122"/>
    <lineage>
        <taxon>Bacteria</taxon>
        <taxon>Bacillati</taxon>
        <taxon>Actinomycetota</taxon>
        <taxon>Actinomycetes</taxon>
        <taxon>Mycobacteriales</taxon>
        <taxon>Gordoniaceae</taxon>
        <taxon>Skermania</taxon>
    </lineage>
</organism>
<evidence type="ECO:0000313" key="1">
    <source>
        <dbReference type="EMBL" id="QXQ13664.1"/>
    </source>
</evidence>
<dbReference type="PANTHER" id="PTHR47791">
    <property type="entry name" value="MEIOTICALLY UP-REGULATED GENE 191 PROTEIN"/>
    <property type="match status" value="1"/>
</dbReference>
<dbReference type="SUPFAM" id="SSF48208">
    <property type="entry name" value="Six-hairpin glycosidases"/>
    <property type="match status" value="1"/>
</dbReference>
<dbReference type="PANTHER" id="PTHR47791:SF3">
    <property type="entry name" value="MEIOTICALLY UP-REGULATED GENE 191 PROTEIN"/>
    <property type="match status" value="1"/>
</dbReference>
<dbReference type="InterPro" id="IPR053169">
    <property type="entry name" value="MUG_Protein"/>
</dbReference>
<keyword evidence="2" id="KW-1185">Reference proteome</keyword>
<dbReference type="EMBL" id="CP079105">
    <property type="protein sequence ID" value="QXQ13664.1"/>
    <property type="molecule type" value="Genomic_DNA"/>
</dbReference>
<dbReference type="RefSeq" id="WP_066469461.1">
    <property type="nucleotide sequence ID" value="NZ_CBCRUZ010000005.1"/>
</dbReference>
<dbReference type="Gene3D" id="1.50.10.20">
    <property type="match status" value="1"/>
</dbReference>